<feature type="domain" description="Protein kinase" evidence="2">
    <location>
        <begin position="287"/>
        <end position="537"/>
    </location>
</feature>
<organism evidence="3 4">
    <name type="scientific">Catenuloplanes nepalensis</name>
    <dbReference type="NCBI Taxonomy" id="587533"/>
    <lineage>
        <taxon>Bacteria</taxon>
        <taxon>Bacillati</taxon>
        <taxon>Actinomycetota</taxon>
        <taxon>Actinomycetes</taxon>
        <taxon>Micromonosporales</taxon>
        <taxon>Micromonosporaceae</taxon>
        <taxon>Catenuloplanes</taxon>
    </lineage>
</organism>
<dbReference type="InterPro" id="IPR011009">
    <property type="entry name" value="Kinase-like_dom_sf"/>
</dbReference>
<dbReference type="PROSITE" id="PS50011">
    <property type="entry name" value="PROTEIN_KINASE_DOM"/>
    <property type="match status" value="1"/>
</dbReference>
<dbReference type="RefSeq" id="WP_306838531.1">
    <property type="nucleotide sequence ID" value="NZ_JAUSRA010000001.1"/>
</dbReference>
<comment type="caution">
    <text evidence="3">The sequence shown here is derived from an EMBL/GenBank/DDBJ whole genome shotgun (WGS) entry which is preliminary data.</text>
</comment>
<dbReference type="InterPro" id="IPR000719">
    <property type="entry name" value="Prot_kinase_dom"/>
</dbReference>
<dbReference type="SMART" id="SM00220">
    <property type="entry name" value="S_TKc"/>
    <property type="match status" value="1"/>
</dbReference>
<reference evidence="3 4" key="1">
    <citation type="submission" date="2023-07" db="EMBL/GenBank/DDBJ databases">
        <title>Sequencing the genomes of 1000 actinobacteria strains.</title>
        <authorList>
            <person name="Klenk H.-P."/>
        </authorList>
    </citation>
    <scope>NUCLEOTIDE SEQUENCE [LARGE SCALE GENOMIC DNA]</scope>
    <source>
        <strain evidence="3 4">DSM 44710</strain>
    </source>
</reference>
<dbReference type="SUPFAM" id="SSF56112">
    <property type="entry name" value="Protein kinase-like (PK-like)"/>
    <property type="match status" value="1"/>
</dbReference>
<dbReference type="InterPro" id="IPR025382">
    <property type="entry name" value="Cap4-like_endonuclease_dom"/>
</dbReference>
<accession>A0ABT9N7C7</accession>
<feature type="region of interest" description="Disordered" evidence="1">
    <location>
        <begin position="250"/>
        <end position="273"/>
    </location>
</feature>
<keyword evidence="4" id="KW-1185">Reference proteome</keyword>
<sequence length="537" mass="58758">MATSSARPDDTFYRDHRNTARETRGRYHFQDHCIAIRCIDNLVSGALREIVVEWSSDYLAVSADGAVELVSIKHRETDQPRWTPSSLCDPVADLWFYWNAMGRAVDCAVVSNLAVHADTERDLPPQLAKQTGMPPADAEAFVRDVLVVSRQAMPHRDYIRTVAIERMREALIGLDRDPRYATECFLAINRRILRVSVDEPDLPEQKAPRLAGLMRALRDGARPRLADQTLSIADLRRLVLTTHDDCVDHGTPRPVSVRSGSISGPPGRWRPGSQARVRDSVYLIRGPVTTRTAPDGGHVRVEASASRVTPSGGSVRLRRVDALRDGEAGRAELRREADLMRELRPVVGAPRAAGIVETGGSTVLVVERPASRTVLETFGPPDGGYPRLALDALLRGLRPLGVVLTALHDRGHAHRDLSPAALFVTAGRGDIVLRDLGLATVPAEPGEGPPEYRAPEQDRPLLHPVGAWTDVHQLAAIVYHLATGRVPGRAPMPPVLLRPSLPPAYDDVLLPALHEETGHRPSVARLCRGLSELAGRS</sequence>
<evidence type="ECO:0000313" key="4">
    <source>
        <dbReference type="Proteomes" id="UP001240984"/>
    </source>
</evidence>
<evidence type="ECO:0000313" key="3">
    <source>
        <dbReference type="EMBL" id="MDP9799594.1"/>
    </source>
</evidence>
<dbReference type="Gene3D" id="1.10.510.10">
    <property type="entry name" value="Transferase(Phosphotransferase) domain 1"/>
    <property type="match status" value="1"/>
</dbReference>
<gene>
    <name evidence="3" type="ORF">J2S43_008106</name>
</gene>
<evidence type="ECO:0000259" key="2">
    <source>
        <dbReference type="PROSITE" id="PS50011"/>
    </source>
</evidence>
<dbReference type="Proteomes" id="UP001240984">
    <property type="component" value="Unassembled WGS sequence"/>
</dbReference>
<name>A0ABT9N7C7_9ACTN</name>
<protein>
    <recommendedName>
        <fullName evidence="2">Protein kinase domain-containing protein</fullName>
    </recommendedName>
</protein>
<dbReference type="EMBL" id="JAUSRA010000001">
    <property type="protein sequence ID" value="MDP9799594.1"/>
    <property type="molecule type" value="Genomic_DNA"/>
</dbReference>
<evidence type="ECO:0000256" key="1">
    <source>
        <dbReference type="SAM" id="MobiDB-lite"/>
    </source>
</evidence>
<dbReference type="Pfam" id="PF14130">
    <property type="entry name" value="Cap4_nuclease"/>
    <property type="match status" value="1"/>
</dbReference>
<proteinExistence type="predicted"/>